<feature type="transmembrane region" description="Helical" evidence="8">
    <location>
        <begin position="86"/>
        <end position="114"/>
    </location>
</feature>
<organism evidence="9 10">
    <name type="scientific">Cryptosporangium minutisporangium</name>
    <dbReference type="NCBI Taxonomy" id="113569"/>
    <lineage>
        <taxon>Bacteria</taxon>
        <taxon>Bacillati</taxon>
        <taxon>Actinomycetota</taxon>
        <taxon>Actinomycetes</taxon>
        <taxon>Cryptosporangiales</taxon>
        <taxon>Cryptosporangiaceae</taxon>
        <taxon>Cryptosporangium</taxon>
    </lineage>
</organism>
<evidence type="ECO:0000313" key="10">
    <source>
        <dbReference type="Proteomes" id="UP001501676"/>
    </source>
</evidence>
<evidence type="ECO:0000256" key="3">
    <source>
        <dbReference type="ARBA" id="ARBA00022448"/>
    </source>
</evidence>
<keyword evidence="5 8" id="KW-0812">Transmembrane</keyword>
<protein>
    <submittedName>
        <fullName evidence="9">TDT family transporter</fullName>
    </submittedName>
</protein>
<name>A0ABP6TD92_9ACTN</name>
<feature type="transmembrane region" description="Helical" evidence="8">
    <location>
        <begin position="61"/>
        <end position="80"/>
    </location>
</feature>
<keyword evidence="3" id="KW-0813">Transport</keyword>
<sequence>MGTGIVAVAAAGLPVDVPGLRPAARLVWLLAAVLLVALCVASAKEWRRARAHVADPVMVQFYGAPPMALMTVGGGTLLLGSDWIPLPLAVAVDVVLWSVGTAMGLATAVLVPYLMITRHRLGPDAVFGGWLMPVVPPMVSAANGALLAPHVSFGSELLLVSYALFGASLLAAFLVVAHLWGRLLTRPPMPAGTTPTLWIVLGPLGQSITAAHLLAEAARDALPAAPVFALLFGVPVWGFAMFWLALAAALTLRALRQGMPFGLPWWSFTFPVGTLVTGTTGLATSTGSQLLVAAAIALFGLLTVLWLTVATRTLRSVLRLQHGHRDQPVAVDHLATERHQ</sequence>
<evidence type="ECO:0000313" key="9">
    <source>
        <dbReference type="EMBL" id="GAA3398750.1"/>
    </source>
</evidence>
<evidence type="ECO:0000256" key="6">
    <source>
        <dbReference type="ARBA" id="ARBA00022989"/>
    </source>
</evidence>
<proteinExistence type="inferred from homology"/>
<evidence type="ECO:0000256" key="7">
    <source>
        <dbReference type="ARBA" id="ARBA00023136"/>
    </source>
</evidence>
<comment type="similarity">
    <text evidence="2">Belongs to the tellurite-resistance/dicarboxylate transporter (TDT) family.</text>
</comment>
<comment type="subcellular location">
    <subcellularLocation>
        <location evidence="1">Cell membrane</location>
        <topology evidence="1">Multi-pass membrane protein</topology>
    </subcellularLocation>
</comment>
<keyword evidence="10" id="KW-1185">Reference proteome</keyword>
<dbReference type="EMBL" id="BAAAYN010000094">
    <property type="protein sequence ID" value="GAA3398750.1"/>
    <property type="molecule type" value="Genomic_DNA"/>
</dbReference>
<dbReference type="Pfam" id="PF03595">
    <property type="entry name" value="SLAC1"/>
    <property type="match status" value="1"/>
</dbReference>
<dbReference type="InterPro" id="IPR004695">
    <property type="entry name" value="SLAC1/Mae1/Ssu1/TehA"/>
</dbReference>
<gene>
    <name evidence="9" type="ORF">GCM10020369_83100</name>
</gene>
<dbReference type="InterPro" id="IPR051629">
    <property type="entry name" value="Sulfite_efflux_TDT"/>
</dbReference>
<reference evidence="10" key="1">
    <citation type="journal article" date="2019" name="Int. J. Syst. Evol. Microbiol.">
        <title>The Global Catalogue of Microorganisms (GCM) 10K type strain sequencing project: providing services to taxonomists for standard genome sequencing and annotation.</title>
        <authorList>
            <consortium name="The Broad Institute Genomics Platform"/>
            <consortium name="The Broad Institute Genome Sequencing Center for Infectious Disease"/>
            <person name="Wu L."/>
            <person name="Ma J."/>
        </authorList>
    </citation>
    <scope>NUCLEOTIDE SEQUENCE [LARGE SCALE GENOMIC DNA]</scope>
    <source>
        <strain evidence="10">JCM 9458</strain>
    </source>
</reference>
<evidence type="ECO:0000256" key="8">
    <source>
        <dbReference type="SAM" id="Phobius"/>
    </source>
</evidence>
<keyword evidence="7 8" id="KW-0472">Membrane</keyword>
<feature type="transmembrane region" description="Helical" evidence="8">
    <location>
        <begin position="126"/>
        <end position="147"/>
    </location>
</feature>
<feature type="transmembrane region" description="Helical" evidence="8">
    <location>
        <begin position="263"/>
        <end position="284"/>
    </location>
</feature>
<dbReference type="InterPro" id="IPR038665">
    <property type="entry name" value="Voltage-dep_anion_channel_sf"/>
</dbReference>
<evidence type="ECO:0000256" key="5">
    <source>
        <dbReference type="ARBA" id="ARBA00022692"/>
    </source>
</evidence>
<dbReference type="PANTHER" id="PTHR31686:SF1">
    <property type="entry name" value="SULFITE EFFLUX PUMP SSU1"/>
    <property type="match status" value="1"/>
</dbReference>
<evidence type="ECO:0000256" key="1">
    <source>
        <dbReference type="ARBA" id="ARBA00004651"/>
    </source>
</evidence>
<feature type="transmembrane region" description="Helical" evidence="8">
    <location>
        <begin position="290"/>
        <end position="309"/>
    </location>
</feature>
<keyword evidence="6 8" id="KW-1133">Transmembrane helix</keyword>
<feature type="transmembrane region" description="Helical" evidence="8">
    <location>
        <begin position="227"/>
        <end position="251"/>
    </location>
</feature>
<evidence type="ECO:0000256" key="4">
    <source>
        <dbReference type="ARBA" id="ARBA00022475"/>
    </source>
</evidence>
<evidence type="ECO:0000256" key="2">
    <source>
        <dbReference type="ARBA" id="ARBA00008566"/>
    </source>
</evidence>
<feature type="transmembrane region" description="Helical" evidence="8">
    <location>
        <begin position="196"/>
        <end position="215"/>
    </location>
</feature>
<dbReference type="CDD" id="cd09320">
    <property type="entry name" value="TDT_like_2"/>
    <property type="match status" value="1"/>
</dbReference>
<keyword evidence="4" id="KW-1003">Cell membrane</keyword>
<dbReference type="PANTHER" id="PTHR31686">
    <property type="match status" value="1"/>
</dbReference>
<dbReference type="Proteomes" id="UP001501676">
    <property type="component" value="Unassembled WGS sequence"/>
</dbReference>
<comment type="caution">
    <text evidence="9">The sequence shown here is derived from an EMBL/GenBank/DDBJ whole genome shotgun (WGS) entry which is preliminary data.</text>
</comment>
<feature type="transmembrane region" description="Helical" evidence="8">
    <location>
        <begin position="159"/>
        <end position="184"/>
    </location>
</feature>
<dbReference type="Gene3D" id="1.50.10.150">
    <property type="entry name" value="Voltage-dependent anion channel"/>
    <property type="match status" value="1"/>
</dbReference>
<feature type="transmembrane region" description="Helical" evidence="8">
    <location>
        <begin position="23"/>
        <end position="41"/>
    </location>
</feature>
<accession>A0ABP6TD92</accession>